<feature type="compositionally biased region" description="Acidic residues" evidence="1">
    <location>
        <begin position="213"/>
        <end position="234"/>
    </location>
</feature>
<keyword evidence="3" id="KW-1185">Reference proteome</keyword>
<reference evidence="2" key="1">
    <citation type="submission" date="2022-10" db="EMBL/GenBank/DDBJ databases">
        <title>Fusarium specimens isolated from Avocado Roots.</title>
        <authorList>
            <person name="Stajich J."/>
            <person name="Roper C."/>
            <person name="Heimlech-Rivalta G."/>
        </authorList>
    </citation>
    <scope>NUCLEOTIDE SEQUENCE</scope>
    <source>
        <strain evidence="2">CF00143</strain>
    </source>
</reference>
<name>A0A9W8PFZ6_9HYPO</name>
<proteinExistence type="predicted"/>
<evidence type="ECO:0000313" key="2">
    <source>
        <dbReference type="EMBL" id="KAJ4004745.1"/>
    </source>
</evidence>
<accession>A0A9W8PFZ6</accession>
<dbReference type="Proteomes" id="UP001152130">
    <property type="component" value="Unassembled WGS sequence"/>
</dbReference>
<organism evidence="2 3">
    <name type="scientific">Fusarium irregulare</name>
    <dbReference type="NCBI Taxonomy" id="2494466"/>
    <lineage>
        <taxon>Eukaryota</taxon>
        <taxon>Fungi</taxon>
        <taxon>Dikarya</taxon>
        <taxon>Ascomycota</taxon>
        <taxon>Pezizomycotina</taxon>
        <taxon>Sordariomycetes</taxon>
        <taxon>Hypocreomycetidae</taxon>
        <taxon>Hypocreales</taxon>
        <taxon>Nectriaceae</taxon>
        <taxon>Fusarium</taxon>
        <taxon>Fusarium incarnatum-equiseti species complex</taxon>
    </lineage>
</organism>
<evidence type="ECO:0000256" key="1">
    <source>
        <dbReference type="SAM" id="MobiDB-lite"/>
    </source>
</evidence>
<gene>
    <name evidence="2" type="ORF">NW766_011479</name>
</gene>
<dbReference type="EMBL" id="JAPDHF010000023">
    <property type="protein sequence ID" value="KAJ4004745.1"/>
    <property type="molecule type" value="Genomic_DNA"/>
</dbReference>
<feature type="region of interest" description="Disordered" evidence="1">
    <location>
        <begin position="197"/>
        <end position="246"/>
    </location>
</feature>
<protein>
    <submittedName>
        <fullName evidence="2">Uncharacterized protein</fullName>
    </submittedName>
</protein>
<evidence type="ECO:0000313" key="3">
    <source>
        <dbReference type="Proteomes" id="UP001152130"/>
    </source>
</evidence>
<dbReference type="AlphaFoldDB" id="A0A9W8PFZ6"/>
<comment type="caution">
    <text evidence="2">The sequence shown here is derived from an EMBL/GenBank/DDBJ whole genome shotgun (WGS) entry which is preliminary data.</text>
</comment>
<sequence length="246" mass="28305">MVPASSTIQYLRPMRHPSRKVFVRHRIAERPRVETRGVNLVASILSGHSYLPIAKVEETVYFMDRQSNCSDLITHEEYKPYFDVLLWCWERQQQLPEEARGRIYGHIDARLGSIDLSHQSPNSNSLLLNPNKTTNEVMTDEALNEALERQNFMSYPRPNLTGMKNEMRQQEPSNEQLDDAFEANLRAEGAQWEYVEETAEGVNKAEEQGMGEAIDEDMDEDLEDGKDEAQEDDEVSFKKLTAPRGK</sequence>
<dbReference type="OrthoDB" id="10587524at2759"/>